<dbReference type="InterPro" id="IPR011836">
    <property type="entry name" value="YhdP"/>
</dbReference>
<proteinExistence type="predicted"/>
<dbReference type="Pfam" id="PF13116">
    <property type="entry name" value="YhdP"/>
    <property type="match status" value="1"/>
</dbReference>
<reference evidence="3" key="1">
    <citation type="submission" date="2018-05" db="EMBL/GenBank/DDBJ databases">
        <authorList>
            <person name="Lanie J.A."/>
            <person name="Ng W.-L."/>
            <person name="Kazmierczak K.M."/>
            <person name="Andrzejewski T.M."/>
            <person name="Davidsen T.M."/>
            <person name="Wayne K.J."/>
            <person name="Tettelin H."/>
            <person name="Glass J.I."/>
            <person name="Rusch D."/>
            <person name="Podicherti R."/>
            <person name="Tsui H.-C.T."/>
            <person name="Winkler M.E."/>
        </authorList>
    </citation>
    <scope>NUCLEOTIDE SEQUENCE</scope>
</reference>
<gene>
    <name evidence="3" type="ORF">METZ01_LOCUS420830</name>
</gene>
<protein>
    <recommendedName>
        <fullName evidence="2">YhdP central domain-containing protein</fullName>
    </recommendedName>
</protein>
<organism evidence="3">
    <name type="scientific">marine metagenome</name>
    <dbReference type="NCBI Taxonomy" id="408172"/>
    <lineage>
        <taxon>unclassified sequences</taxon>
        <taxon>metagenomes</taxon>
        <taxon>ecological metagenomes</taxon>
    </lineage>
</organism>
<sequence>MLRNIKINSRHYFFYSLVFLILLTIISIVSIRLALPKISNYKDEIESIISEYIGYSLDIHKIEAEWRGWTPNLYLEDIKLLNKNTNTEITKFHSARVGINLLQSITKKSVTPSYILISGLNLEVYRDKKGVISVKNENVIDTNKNNHAGLTKWLFAQKYLILENLNFIWNDENINVKKREFNNVSLELRAEDKKTKIEIRIALSQDEKQLSKINADIT</sequence>
<dbReference type="AlphaFoldDB" id="A0A382X9W6"/>
<evidence type="ECO:0000313" key="3">
    <source>
        <dbReference type="EMBL" id="SVD67976.1"/>
    </source>
</evidence>
<name>A0A382X9W6_9ZZZZ</name>
<keyword evidence="1" id="KW-0472">Membrane</keyword>
<dbReference type="EMBL" id="UINC01166171">
    <property type="protein sequence ID" value="SVD67976.1"/>
    <property type="molecule type" value="Genomic_DNA"/>
</dbReference>
<feature type="transmembrane region" description="Helical" evidence="1">
    <location>
        <begin position="12"/>
        <end position="35"/>
    </location>
</feature>
<dbReference type="InterPro" id="IPR025263">
    <property type="entry name" value="YhdP_central"/>
</dbReference>
<feature type="non-terminal residue" evidence="3">
    <location>
        <position position="218"/>
    </location>
</feature>
<dbReference type="PANTHER" id="PTHR38690">
    <property type="entry name" value="PROTEASE-RELATED"/>
    <property type="match status" value="1"/>
</dbReference>
<dbReference type="PANTHER" id="PTHR38690:SF1">
    <property type="entry name" value="PROTEASE"/>
    <property type="match status" value="1"/>
</dbReference>
<evidence type="ECO:0000259" key="2">
    <source>
        <dbReference type="Pfam" id="PF13116"/>
    </source>
</evidence>
<feature type="domain" description="YhdP central" evidence="2">
    <location>
        <begin position="13"/>
        <end position="214"/>
    </location>
</feature>
<evidence type="ECO:0000256" key="1">
    <source>
        <dbReference type="SAM" id="Phobius"/>
    </source>
</evidence>
<keyword evidence="1" id="KW-0812">Transmembrane</keyword>
<accession>A0A382X9W6</accession>
<keyword evidence="1" id="KW-1133">Transmembrane helix</keyword>